<dbReference type="InterPro" id="IPR012340">
    <property type="entry name" value="NA-bd_OB-fold"/>
</dbReference>
<dbReference type="GO" id="GO:0042274">
    <property type="term" value="P:ribosomal small subunit biogenesis"/>
    <property type="evidence" value="ECO:0007669"/>
    <property type="project" value="UniProtKB-UniRule"/>
</dbReference>
<name>A0A367FZZ1_9FIRM</name>
<dbReference type="GO" id="GO:0019843">
    <property type="term" value="F:rRNA binding"/>
    <property type="evidence" value="ECO:0007669"/>
    <property type="project" value="UniProtKB-KW"/>
</dbReference>
<comment type="caution">
    <text evidence="13">The sequence shown here is derived from an EMBL/GenBank/DDBJ whole genome shotgun (WGS) entry which is preliminary data.</text>
</comment>
<evidence type="ECO:0000259" key="11">
    <source>
        <dbReference type="PROSITE" id="PS50936"/>
    </source>
</evidence>
<dbReference type="GO" id="GO:0005737">
    <property type="term" value="C:cytoplasm"/>
    <property type="evidence" value="ECO:0007669"/>
    <property type="project" value="UniProtKB-SubCell"/>
</dbReference>
<dbReference type="HAMAP" id="MF_01820">
    <property type="entry name" value="GTPase_RsgA"/>
    <property type="match status" value="1"/>
</dbReference>
<evidence type="ECO:0000256" key="7">
    <source>
        <dbReference type="ARBA" id="ARBA00022833"/>
    </source>
</evidence>
<dbReference type="Gene3D" id="2.40.50.140">
    <property type="entry name" value="Nucleic acid-binding proteins"/>
    <property type="match status" value="1"/>
</dbReference>
<evidence type="ECO:0000256" key="6">
    <source>
        <dbReference type="ARBA" id="ARBA00022801"/>
    </source>
</evidence>
<feature type="binding site" evidence="10">
    <location>
        <position position="260"/>
    </location>
    <ligand>
        <name>Zn(2+)</name>
        <dbReference type="ChEBI" id="CHEBI:29105"/>
    </ligand>
</feature>
<dbReference type="PANTHER" id="PTHR32120">
    <property type="entry name" value="SMALL RIBOSOMAL SUBUNIT BIOGENESIS GTPASE RSGA"/>
    <property type="match status" value="1"/>
</dbReference>
<dbReference type="PANTHER" id="PTHR32120:SF11">
    <property type="entry name" value="SMALL RIBOSOMAL SUBUNIT BIOGENESIS GTPASE RSGA 1, MITOCHONDRIAL-RELATED"/>
    <property type="match status" value="1"/>
</dbReference>
<evidence type="ECO:0000256" key="1">
    <source>
        <dbReference type="ARBA" id="ARBA00022490"/>
    </source>
</evidence>
<dbReference type="InterPro" id="IPR030378">
    <property type="entry name" value="G_CP_dom"/>
</dbReference>
<dbReference type="GO" id="GO:0005525">
    <property type="term" value="F:GTP binding"/>
    <property type="evidence" value="ECO:0007669"/>
    <property type="project" value="UniProtKB-UniRule"/>
</dbReference>
<keyword evidence="1 10" id="KW-0963">Cytoplasm</keyword>
<organism evidence="13 14">
    <name type="scientific">Blautia obeum</name>
    <dbReference type="NCBI Taxonomy" id="40520"/>
    <lineage>
        <taxon>Bacteria</taxon>
        <taxon>Bacillati</taxon>
        <taxon>Bacillota</taxon>
        <taxon>Clostridia</taxon>
        <taxon>Lachnospirales</taxon>
        <taxon>Lachnospiraceae</taxon>
        <taxon>Blautia</taxon>
    </lineage>
</organism>
<dbReference type="SUPFAM" id="SSF52540">
    <property type="entry name" value="P-loop containing nucleoside triphosphate hydrolases"/>
    <property type="match status" value="1"/>
</dbReference>
<evidence type="ECO:0000313" key="13">
    <source>
        <dbReference type="EMBL" id="RCH44027.1"/>
    </source>
</evidence>
<evidence type="ECO:0000256" key="10">
    <source>
        <dbReference type="HAMAP-Rule" id="MF_01820"/>
    </source>
</evidence>
<dbReference type="PROSITE" id="PS51721">
    <property type="entry name" value="G_CP"/>
    <property type="match status" value="1"/>
</dbReference>
<proteinExistence type="inferred from homology"/>
<dbReference type="RefSeq" id="WP_021651619.1">
    <property type="nucleotide sequence ID" value="NZ_PSQG01000010.1"/>
</dbReference>
<feature type="binding site" evidence="10">
    <location>
        <begin position="114"/>
        <end position="117"/>
    </location>
    <ligand>
        <name>GTP</name>
        <dbReference type="ChEBI" id="CHEBI:37565"/>
    </ligand>
</feature>
<feature type="binding site" evidence="10">
    <location>
        <position position="247"/>
    </location>
    <ligand>
        <name>Zn(2+)</name>
        <dbReference type="ChEBI" id="CHEBI:29105"/>
    </ligand>
</feature>
<evidence type="ECO:0000256" key="4">
    <source>
        <dbReference type="ARBA" id="ARBA00022730"/>
    </source>
</evidence>
<keyword evidence="4 10" id="KW-0699">rRNA-binding</keyword>
<dbReference type="GO" id="GO:0046872">
    <property type="term" value="F:metal ion binding"/>
    <property type="evidence" value="ECO:0007669"/>
    <property type="project" value="UniProtKB-KW"/>
</dbReference>
<evidence type="ECO:0000256" key="5">
    <source>
        <dbReference type="ARBA" id="ARBA00022741"/>
    </source>
</evidence>
<dbReference type="SUPFAM" id="SSF50249">
    <property type="entry name" value="Nucleic acid-binding proteins"/>
    <property type="match status" value="1"/>
</dbReference>
<dbReference type="Gene3D" id="3.40.50.300">
    <property type="entry name" value="P-loop containing nucleotide triphosphate hydrolases"/>
    <property type="match status" value="1"/>
</dbReference>
<feature type="binding site" evidence="10">
    <location>
        <position position="252"/>
    </location>
    <ligand>
        <name>Zn(2+)</name>
        <dbReference type="ChEBI" id="CHEBI:29105"/>
    </ligand>
</feature>
<feature type="binding site" evidence="10">
    <location>
        <position position="254"/>
    </location>
    <ligand>
        <name>Zn(2+)</name>
        <dbReference type="ChEBI" id="CHEBI:29105"/>
    </ligand>
</feature>
<keyword evidence="8 10" id="KW-0694">RNA-binding</keyword>
<dbReference type="CDD" id="cd04466">
    <property type="entry name" value="S1_YloQ_GTPase"/>
    <property type="match status" value="1"/>
</dbReference>
<dbReference type="GO" id="GO:0003924">
    <property type="term" value="F:GTPase activity"/>
    <property type="evidence" value="ECO:0007669"/>
    <property type="project" value="UniProtKB-UniRule"/>
</dbReference>
<keyword evidence="9 10" id="KW-0342">GTP-binding</keyword>
<keyword evidence="5 10" id="KW-0547">Nucleotide-binding</keyword>
<dbReference type="Pfam" id="PF03193">
    <property type="entry name" value="RsgA_GTPase"/>
    <property type="match status" value="1"/>
</dbReference>
<comment type="subunit">
    <text evidence="10">Monomer. Associates with 30S ribosomal subunit, binds 16S rRNA.</text>
</comment>
<dbReference type="Proteomes" id="UP000253208">
    <property type="component" value="Unassembled WGS sequence"/>
</dbReference>
<comment type="cofactor">
    <cofactor evidence="10">
        <name>Zn(2+)</name>
        <dbReference type="ChEBI" id="CHEBI:29105"/>
    </cofactor>
    <text evidence="10">Binds 1 zinc ion per subunit.</text>
</comment>
<feature type="domain" description="CP-type G" evidence="12">
    <location>
        <begin position="65"/>
        <end position="223"/>
    </location>
</feature>
<evidence type="ECO:0000256" key="3">
    <source>
        <dbReference type="ARBA" id="ARBA00022723"/>
    </source>
</evidence>
<comment type="similarity">
    <text evidence="10">Belongs to the TRAFAC class YlqF/YawG GTPase family. RsgA subfamily.</text>
</comment>
<evidence type="ECO:0000256" key="2">
    <source>
        <dbReference type="ARBA" id="ARBA00022517"/>
    </source>
</evidence>
<dbReference type="CDD" id="cd01854">
    <property type="entry name" value="YjeQ_EngC"/>
    <property type="match status" value="1"/>
</dbReference>
<dbReference type="Pfam" id="PF16745">
    <property type="entry name" value="RsgA_N"/>
    <property type="match status" value="1"/>
</dbReference>
<dbReference type="InterPro" id="IPR031944">
    <property type="entry name" value="RsgA_N"/>
</dbReference>
<dbReference type="InterPro" id="IPR010914">
    <property type="entry name" value="RsgA_GTPase_dom"/>
</dbReference>
<comment type="subcellular location">
    <subcellularLocation>
        <location evidence="10">Cytoplasm</location>
    </subcellularLocation>
</comment>
<gene>
    <name evidence="10 13" type="primary">rsgA</name>
    <name evidence="13" type="ORF">C4886_08520</name>
</gene>
<feature type="binding site" evidence="10">
    <location>
        <begin position="165"/>
        <end position="173"/>
    </location>
    <ligand>
        <name>GTP</name>
        <dbReference type="ChEBI" id="CHEBI:37565"/>
    </ligand>
</feature>
<comment type="function">
    <text evidence="10">One of several proteins that assist in the late maturation steps of the functional core of the 30S ribosomal subunit. Helps release RbfA from mature subunits. May play a role in the assembly of ribosomal proteins into the subunit. Circularly permuted GTPase that catalyzes slow GTP hydrolysis, GTPase activity is stimulated by the 30S ribosomal subunit.</text>
</comment>
<sequence length="292" mass="33484">MQGKIIKGIAGFYYVYAEDGNTYECRAKGIFRKDKFKPLVGDNVDITVLDEKELEGSVTEIHKRKNSLIRPAVANVDQALVIFAMDNPKPNFMLLDRFLIMMEREGVPAVICFNKKDLATTEELEFLYETYQSCGYQVILSSALKGEGLDEIEEVLQGRTTVVAGPSGVGKSSLTNSLQEEVEMETGEISRKLKRGKHTTRHAQIIPVAQDTFLVDTPGFSSLYIENMEEQELKDYFPEFRRYEGQCRFQGCRHIHEPGCAVKEALENNEISRLRYEDYLELHQELKEKRRY</sequence>
<keyword evidence="7 10" id="KW-0862">Zinc</keyword>
<dbReference type="EC" id="3.6.1.-" evidence="10"/>
<dbReference type="PROSITE" id="PS50936">
    <property type="entry name" value="ENGC_GTPASE"/>
    <property type="match status" value="1"/>
</dbReference>
<dbReference type="InterPro" id="IPR027417">
    <property type="entry name" value="P-loop_NTPase"/>
</dbReference>
<evidence type="ECO:0000256" key="8">
    <source>
        <dbReference type="ARBA" id="ARBA00022884"/>
    </source>
</evidence>
<reference evidence="13 14" key="1">
    <citation type="submission" date="2018-02" db="EMBL/GenBank/DDBJ databases">
        <title>Complete genome sequencing of Faecalibacterium prausnitzii strains isolated from the human gut.</title>
        <authorList>
            <person name="Fitzgerald B.C."/>
            <person name="Shkoporov A.N."/>
            <person name="Ross P.R."/>
            <person name="Hill C."/>
        </authorList>
    </citation>
    <scope>NUCLEOTIDE SEQUENCE [LARGE SCALE GENOMIC DNA]</scope>
    <source>
        <strain evidence="13 14">APC942/31-1</strain>
    </source>
</reference>
<feature type="domain" description="EngC GTPase" evidence="11">
    <location>
        <begin position="74"/>
        <end position="221"/>
    </location>
</feature>
<keyword evidence="2 10" id="KW-0690">Ribosome biogenesis</keyword>
<evidence type="ECO:0000313" key="14">
    <source>
        <dbReference type="Proteomes" id="UP000253208"/>
    </source>
</evidence>
<dbReference type="EMBL" id="PSQG01000010">
    <property type="protein sequence ID" value="RCH44027.1"/>
    <property type="molecule type" value="Genomic_DNA"/>
</dbReference>
<dbReference type="Gene3D" id="1.10.40.50">
    <property type="entry name" value="Probable gtpase engc, domain 3"/>
    <property type="match status" value="1"/>
</dbReference>
<protein>
    <recommendedName>
        <fullName evidence="10">Small ribosomal subunit biogenesis GTPase RsgA</fullName>
        <ecNumber evidence="10">3.6.1.-</ecNumber>
    </recommendedName>
</protein>
<keyword evidence="3 10" id="KW-0479">Metal-binding</keyword>
<dbReference type="NCBIfam" id="TIGR00157">
    <property type="entry name" value="ribosome small subunit-dependent GTPase A"/>
    <property type="match status" value="1"/>
</dbReference>
<dbReference type="AlphaFoldDB" id="A0A367FZZ1"/>
<evidence type="ECO:0000259" key="12">
    <source>
        <dbReference type="PROSITE" id="PS51721"/>
    </source>
</evidence>
<evidence type="ECO:0000256" key="9">
    <source>
        <dbReference type="ARBA" id="ARBA00023134"/>
    </source>
</evidence>
<keyword evidence="6 10" id="KW-0378">Hydrolase</keyword>
<accession>A0A367FZZ1</accession>
<dbReference type="InterPro" id="IPR004881">
    <property type="entry name" value="Ribosome_biogen_GTPase_RsgA"/>
</dbReference>